<dbReference type="Pfam" id="PF26118">
    <property type="entry name" value="DUF8035"/>
    <property type="match status" value="1"/>
</dbReference>
<accession>A0A2V1DEI9</accession>
<sequence length="737" mass="82539">MTVLTAILPLVSRSSSITHGLYKLAARAKFANHVFETARSLNSLGLIIKQVGTVVKEDDRIPSAEALETLEDVLDQYATSLTEIERLFPGLVDIREHRKAHVEHYAGLTLDAAAVARLQYLLCHLASLRATLAVMLQTLNTAQSSMWARVRPTVSPAQCATAVENEKQQLEALIIDQQMTILLASKLYATSRSDAKLLMERDSSQSLVPVGIDPLQPSSLFKYQDKFLATLDIHDSSEEQWLPAVCGVSKSQVERLLDRWSRLRQFEDKLQDEERQARAQKRESQQPSVESDSEDDDRSFASQVPQRPGTIQPLFAETQTLPIPIRVEHRPSSPLSPASSFGGSVSSTGNHLPIPMNPMTAPASPRSSFGTLPVDAAAAIDAKDNDDDIDLGIPWILCTKRYYWKYIDSKIQDSNTEAKPSEALLDRNSWVEILASWVCKEAIEEAGYKFHHMKKEVRLGKFETCFCIERALTFKQIERLVERTVEIYRKTADPSPPPPRTTNPRRSSFERRPQPGIASQQPYYDRNRTPVPNTHPPLDKPHTPYPPPPPLDRSLSMPSPIPRYTDTPRASALNPPPSSSNTNHPTNLPYQKYPPPPPPPIHTSPHSLYPPPPVYPQTSLQPPSPQQSSYRHHNLPPPVSQDATRYKDSPRRYYHDSDSLCSDSESTARSRHQGRHQHRSRSRRAEDGGRSRGRDRDRERERERDRGKKDGHGGGAATKAMMGAAGMTALLDLFVGI</sequence>
<feature type="compositionally biased region" description="Basic and acidic residues" evidence="1">
    <location>
        <begin position="644"/>
        <end position="658"/>
    </location>
</feature>
<evidence type="ECO:0000256" key="1">
    <source>
        <dbReference type="SAM" id="MobiDB-lite"/>
    </source>
</evidence>
<evidence type="ECO:0000259" key="2">
    <source>
        <dbReference type="Pfam" id="PF26118"/>
    </source>
</evidence>
<feature type="compositionally biased region" description="Low complexity" evidence="1">
    <location>
        <begin position="616"/>
        <end position="629"/>
    </location>
</feature>
<evidence type="ECO:0000313" key="4">
    <source>
        <dbReference type="Proteomes" id="UP000244855"/>
    </source>
</evidence>
<dbReference type="AlphaFoldDB" id="A0A2V1DEI9"/>
<name>A0A2V1DEI9_9PLEO</name>
<gene>
    <name evidence="3" type="ORF">DM02DRAFT_631918</name>
</gene>
<reference evidence="3 4" key="1">
    <citation type="journal article" date="2018" name="Sci. Rep.">
        <title>Comparative genomics provides insights into the lifestyle and reveals functional heterogeneity of dark septate endophytic fungi.</title>
        <authorList>
            <person name="Knapp D.G."/>
            <person name="Nemeth J.B."/>
            <person name="Barry K."/>
            <person name="Hainaut M."/>
            <person name="Henrissat B."/>
            <person name="Johnson J."/>
            <person name="Kuo A."/>
            <person name="Lim J.H.P."/>
            <person name="Lipzen A."/>
            <person name="Nolan M."/>
            <person name="Ohm R.A."/>
            <person name="Tamas L."/>
            <person name="Grigoriev I.V."/>
            <person name="Spatafora J.W."/>
            <person name="Nagy L.G."/>
            <person name="Kovacs G.M."/>
        </authorList>
    </citation>
    <scope>NUCLEOTIDE SEQUENCE [LARGE SCALE GENOMIC DNA]</scope>
    <source>
        <strain evidence="3 4">DSE2036</strain>
    </source>
</reference>
<feature type="compositionally biased region" description="Pro residues" evidence="1">
    <location>
        <begin position="592"/>
        <end position="615"/>
    </location>
</feature>
<dbReference type="OrthoDB" id="5431013at2759"/>
<dbReference type="STRING" id="97972.A0A2V1DEI9"/>
<evidence type="ECO:0000313" key="3">
    <source>
        <dbReference type="EMBL" id="PVH96527.1"/>
    </source>
</evidence>
<keyword evidence="4" id="KW-1185">Reference proteome</keyword>
<feature type="compositionally biased region" description="Basic residues" evidence="1">
    <location>
        <begin position="669"/>
        <end position="682"/>
    </location>
</feature>
<dbReference type="EMBL" id="KZ805462">
    <property type="protein sequence ID" value="PVH96527.1"/>
    <property type="molecule type" value="Genomic_DNA"/>
</dbReference>
<feature type="domain" description="DUF8035" evidence="2">
    <location>
        <begin position="429"/>
        <end position="489"/>
    </location>
</feature>
<feature type="region of interest" description="Disordered" evidence="1">
    <location>
        <begin position="488"/>
        <end position="719"/>
    </location>
</feature>
<dbReference type="InterPro" id="IPR058348">
    <property type="entry name" value="DUF8035"/>
</dbReference>
<feature type="region of interest" description="Disordered" evidence="1">
    <location>
        <begin position="274"/>
        <end position="313"/>
    </location>
</feature>
<dbReference type="Proteomes" id="UP000244855">
    <property type="component" value="Unassembled WGS sequence"/>
</dbReference>
<feature type="compositionally biased region" description="Basic and acidic residues" evidence="1">
    <location>
        <begin position="274"/>
        <end position="284"/>
    </location>
</feature>
<proteinExistence type="predicted"/>
<feature type="compositionally biased region" description="Low complexity" evidence="1">
    <location>
        <begin position="579"/>
        <end position="589"/>
    </location>
</feature>
<organism evidence="3 4">
    <name type="scientific">Periconia macrospinosa</name>
    <dbReference type="NCBI Taxonomy" id="97972"/>
    <lineage>
        <taxon>Eukaryota</taxon>
        <taxon>Fungi</taxon>
        <taxon>Dikarya</taxon>
        <taxon>Ascomycota</taxon>
        <taxon>Pezizomycotina</taxon>
        <taxon>Dothideomycetes</taxon>
        <taxon>Pleosporomycetidae</taxon>
        <taxon>Pleosporales</taxon>
        <taxon>Massarineae</taxon>
        <taxon>Periconiaceae</taxon>
        <taxon>Periconia</taxon>
    </lineage>
</organism>
<protein>
    <recommendedName>
        <fullName evidence="2">DUF8035 domain-containing protein</fullName>
    </recommendedName>
</protein>
<feature type="compositionally biased region" description="Basic and acidic residues" evidence="1">
    <location>
        <begin position="683"/>
        <end position="712"/>
    </location>
</feature>